<protein>
    <submittedName>
        <fullName evidence="2">Uncharacterized protein</fullName>
    </submittedName>
</protein>
<comment type="caution">
    <text evidence="2">The sequence shown here is derived from an EMBL/GenBank/DDBJ whole genome shotgun (WGS) entry which is preliminary data.</text>
</comment>
<evidence type="ECO:0000313" key="3">
    <source>
        <dbReference type="Proteomes" id="UP000315103"/>
    </source>
</evidence>
<feature type="transmembrane region" description="Helical" evidence="1">
    <location>
        <begin position="98"/>
        <end position="117"/>
    </location>
</feature>
<gene>
    <name evidence="2" type="ORF">FO441_03750</name>
</gene>
<dbReference type="Proteomes" id="UP000315103">
    <property type="component" value="Unassembled WGS sequence"/>
</dbReference>
<proteinExistence type="predicted"/>
<keyword evidence="1" id="KW-0472">Membrane</keyword>
<name>A0A558AYT2_9STAP</name>
<sequence>MSITIKRSTNSIGMGMALKVKADGREIERIYHEEEKEINLARPVAEISVSRWLSRSNTITVADQSYVIIHSTLWRSISIIVYIVLLAITMLALEDILYKTLGFLAASLIALILEYTFEQFRLEEVEFEEERRF</sequence>
<keyword evidence="1" id="KW-0812">Transmembrane</keyword>
<feature type="transmembrane region" description="Helical" evidence="1">
    <location>
        <begin position="73"/>
        <end position="92"/>
    </location>
</feature>
<reference evidence="2 3" key="1">
    <citation type="submission" date="2019-07" db="EMBL/GenBank/DDBJ databases">
        <title>Salinicoccus cyprini sp. nov., isolated from gastro-intestinal tract of mirror carp, Cyprinus carpio var. specularis, collected from Gobind Sagar Reservoir, Himachal Pradesh, India.</title>
        <authorList>
            <person name="Talwar C."/>
            <person name="Singh A.K."/>
            <person name="Lal R."/>
            <person name="Negi R.K."/>
        </authorList>
    </citation>
    <scope>NUCLEOTIDE SEQUENCE [LARGE SCALE GENOMIC DNA]</scope>
    <source>
        <strain evidence="2 3">CT19</strain>
    </source>
</reference>
<keyword evidence="3" id="KW-1185">Reference proteome</keyword>
<dbReference type="RefSeq" id="WP_145285968.1">
    <property type="nucleotide sequence ID" value="NZ_VMSJ01000001.1"/>
</dbReference>
<dbReference type="OrthoDB" id="2389766at2"/>
<evidence type="ECO:0000256" key="1">
    <source>
        <dbReference type="SAM" id="Phobius"/>
    </source>
</evidence>
<dbReference type="EMBL" id="VMSJ01000001">
    <property type="protein sequence ID" value="TVT29407.1"/>
    <property type="molecule type" value="Genomic_DNA"/>
</dbReference>
<accession>A0A558AYT2</accession>
<evidence type="ECO:0000313" key="2">
    <source>
        <dbReference type="EMBL" id="TVT29407.1"/>
    </source>
</evidence>
<organism evidence="2 3">
    <name type="scientific">Salinicoccus cyprini</name>
    <dbReference type="NCBI Taxonomy" id="2493691"/>
    <lineage>
        <taxon>Bacteria</taxon>
        <taxon>Bacillati</taxon>
        <taxon>Bacillota</taxon>
        <taxon>Bacilli</taxon>
        <taxon>Bacillales</taxon>
        <taxon>Staphylococcaceae</taxon>
        <taxon>Salinicoccus</taxon>
    </lineage>
</organism>
<keyword evidence="1" id="KW-1133">Transmembrane helix</keyword>
<dbReference type="AlphaFoldDB" id="A0A558AYT2"/>